<dbReference type="PANTHER" id="PTHR10562">
    <property type="entry name" value="SMALL UBIQUITIN-RELATED MODIFIER"/>
    <property type="match status" value="1"/>
</dbReference>
<dbReference type="Gene3D" id="2.60.120.330">
    <property type="entry name" value="B-lactam Antibiotic, Isopenicillin N Synthase, Chain"/>
    <property type="match status" value="1"/>
</dbReference>
<dbReference type="InterPro" id="IPR027443">
    <property type="entry name" value="IPNS-like_sf"/>
</dbReference>
<dbReference type="InterPro" id="IPR029071">
    <property type="entry name" value="Ubiquitin-like_domsf"/>
</dbReference>
<dbReference type="InterPro" id="IPR044861">
    <property type="entry name" value="IPNS-like_FE2OG_OXY"/>
</dbReference>
<name>A0A7S0Q7J6_9EUKA</name>
<evidence type="ECO:0000259" key="1">
    <source>
        <dbReference type="PROSITE" id="PS50053"/>
    </source>
</evidence>
<gene>
    <name evidence="2" type="ORF">CPEL01642_LOCUS25093</name>
</gene>
<dbReference type="Pfam" id="PF11976">
    <property type="entry name" value="Rad60-SLD"/>
    <property type="match status" value="1"/>
</dbReference>
<dbReference type="SUPFAM" id="SSF54236">
    <property type="entry name" value="Ubiquitin-like"/>
    <property type="match status" value="1"/>
</dbReference>
<dbReference type="AlphaFoldDB" id="A0A7S0Q7J6"/>
<evidence type="ECO:0000313" key="2">
    <source>
        <dbReference type="EMBL" id="CAD8621710.1"/>
    </source>
</evidence>
<organism evidence="2">
    <name type="scientific">Coccolithus braarudii</name>
    <dbReference type="NCBI Taxonomy" id="221442"/>
    <lineage>
        <taxon>Eukaryota</taxon>
        <taxon>Haptista</taxon>
        <taxon>Haptophyta</taxon>
        <taxon>Prymnesiophyceae</taxon>
        <taxon>Coccolithales</taxon>
        <taxon>Coccolithaceae</taxon>
        <taxon>Coccolithus</taxon>
    </lineage>
</organism>
<dbReference type="EMBL" id="HBEY01052153">
    <property type="protein sequence ID" value="CAD8621710.1"/>
    <property type="molecule type" value="Transcribed_RNA"/>
</dbReference>
<accession>A0A7S0Q7J6</accession>
<dbReference type="SUPFAM" id="SSF51197">
    <property type="entry name" value="Clavaminate synthase-like"/>
    <property type="match status" value="1"/>
</dbReference>
<sequence length="489" mass="53339">MIAGLEGQLRNRGYAQTTVTSPSMYGVAQRAWMVMGHAAKQMDKVNVVNDTTGQVNIISGVKKYVHLTGTATVTGLFQQFYSTLEGLAKSAALACGFDIPLAESAKLQVYEYFGEAGSAVAAWGCPEHIDSGVVTVILSSAPGLQVFDQLAEDWVDAQVEPAGTDQDWMSNHKLLTATVLVGHTLDVMSGGTYKAALHRVRQTKRTSVVLKLHAAGAAFVPAAGCTVHDLLEIFRRERASVNPQPGDSVRLSAVAGTPVAVENRSMRAVTCPEYLITFKEDFVSRAPLSLWIRGPVHPVLLSPYFLLWILQSWAARLSFTLPPELGVRILDLIPTDWHATTVAEVIQQLSAHQSVDGEHGSVMLFLGGRLIGNEAGARPLIQLAPERFTSTCVQGLSFVRVGAEVAGVQGSPRLNLMVYDQDGGLFTFKIRRRCRLVHLMYAWSTRSGISVNAVRFWFDSRTVRRNQTPEDLDMIDGDAMDVLIEQMGD</sequence>
<reference evidence="2" key="1">
    <citation type="submission" date="2021-01" db="EMBL/GenBank/DDBJ databases">
        <authorList>
            <person name="Corre E."/>
            <person name="Pelletier E."/>
            <person name="Niang G."/>
            <person name="Scheremetjew M."/>
            <person name="Finn R."/>
            <person name="Kale V."/>
            <person name="Holt S."/>
            <person name="Cochrane G."/>
            <person name="Meng A."/>
            <person name="Brown T."/>
            <person name="Cohen L."/>
        </authorList>
    </citation>
    <scope>NUCLEOTIDE SEQUENCE</scope>
    <source>
        <strain evidence="2">PLY182g</strain>
    </source>
</reference>
<proteinExistence type="predicted"/>
<dbReference type="InterPro" id="IPR000626">
    <property type="entry name" value="Ubiquitin-like_dom"/>
</dbReference>
<feature type="domain" description="Ubiquitin-like" evidence="1">
    <location>
        <begin position="414"/>
        <end position="489"/>
    </location>
</feature>
<protein>
    <recommendedName>
        <fullName evidence="1">Ubiquitin-like domain-containing protein</fullName>
    </recommendedName>
</protein>
<dbReference type="Gene3D" id="3.10.20.90">
    <property type="entry name" value="Phosphatidylinositol 3-kinase Catalytic Subunit, Chain A, domain 1"/>
    <property type="match status" value="1"/>
</dbReference>
<dbReference type="Pfam" id="PF03171">
    <property type="entry name" value="2OG-FeII_Oxy"/>
    <property type="match status" value="1"/>
</dbReference>
<dbReference type="InterPro" id="IPR022617">
    <property type="entry name" value="Rad60/SUMO-like_dom"/>
</dbReference>
<dbReference type="PROSITE" id="PS50053">
    <property type="entry name" value="UBIQUITIN_2"/>
    <property type="match status" value="1"/>
</dbReference>